<evidence type="ECO:0000313" key="2">
    <source>
        <dbReference type="Proteomes" id="UP001139981"/>
    </source>
</evidence>
<proteinExistence type="predicted"/>
<reference evidence="1" key="1">
    <citation type="submission" date="2022-07" db="EMBL/GenBank/DDBJ databases">
        <title>Phylogenomic reconstructions and comparative analyses of Kickxellomycotina fungi.</title>
        <authorList>
            <person name="Reynolds N.K."/>
            <person name="Stajich J.E."/>
            <person name="Barry K."/>
            <person name="Grigoriev I.V."/>
            <person name="Crous P."/>
            <person name="Smith M.E."/>
        </authorList>
    </citation>
    <scope>NUCLEOTIDE SEQUENCE</scope>
    <source>
        <strain evidence="1">CBS 190363</strain>
    </source>
</reference>
<comment type="caution">
    <text evidence="1">The sequence shown here is derived from an EMBL/GenBank/DDBJ whole genome shotgun (WGS) entry which is preliminary data.</text>
</comment>
<sequence>MYRYIATASSRRRLLASSAWRDCAPMIHTSAARRTSDNGYGGDPRHQEFCKSFLASLKEASSSPIEPLPVDKTVQAIDQQLAAAIKELFAKYDAPAVTPALLERRKQLRSSYPELFAGITDKDLE</sequence>
<gene>
    <name evidence="1" type="ORF">IWW38_003641</name>
</gene>
<protein>
    <submittedName>
        <fullName evidence="1">Uncharacterized protein</fullName>
    </submittedName>
</protein>
<organism evidence="1 2">
    <name type="scientific">Coemansia aciculifera</name>
    <dbReference type="NCBI Taxonomy" id="417176"/>
    <lineage>
        <taxon>Eukaryota</taxon>
        <taxon>Fungi</taxon>
        <taxon>Fungi incertae sedis</taxon>
        <taxon>Zoopagomycota</taxon>
        <taxon>Kickxellomycotina</taxon>
        <taxon>Kickxellomycetes</taxon>
        <taxon>Kickxellales</taxon>
        <taxon>Kickxellaceae</taxon>
        <taxon>Coemansia</taxon>
    </lineage>
</organism>
<dbReference type="Proteomes" id="UP001139981">
    <property type="component" value="Unassembled WGS sequence"/>
</dbReference>
<evidence type="ECO:0000313" key="1">
    <source>
        <dbReference type="EMBL" id="KAJ2891381.1"/>
    </source>
</evidence>
<accession>A0ACC1M072</accession>
<name>A0ACC1M072_9FUNG</name>
<keyword evidence="2" id="KW-1185">Reference proteome</keyword>
<dbReference type="EMBL" id="JANBVB010001005">
    <property type="protein sequence ID" value="KAJ2891381.1"/>
    <property type="molecule type" value="Genomic_DNA"/>
</dbReference>